<evidence type="ECO:0000313" key="3">
    <source>
        <dbReference type="Proteomes" id="UP000784294"/>
    </source>
</evidence>
<dbReference type="Proteomes" id="UP000784294">
    <property type="component" value="Unassembled WGS sequence"/>
</dbReference>
<sequence>IGQFHPIEVVSLQRNRQPHRIVRSGQNASISLRFMSPKLCPIDSVSSYSTPLADSLDDMSRLLADPICKTTGQFLTLPKICAPSDDGMLGLAESLGAFPLHLRTLRYQIQMNVDDSNTRKSKRPEISSPHEMQPKSEIP</sequence>
<gene>
    <name evidence="2" type="ORF">PXEA_LOCUS20393</name>
</gene>
<feature type="non-terminal residue" evidence="2">
    <location>
        <position position="1"/>
    </location>
</feature>
<comment type="caution">
    <text evidence="2">The sequence shown here is derived from an EMBL/GenBank/DDBJ whole genome shotgun (WGS) entry which is preliminary data.</text>
</comment>
<feature type="region of interest" description="Disordered" evidence="1">
    <location>
        <begin position="113"/>
        <end position="139"/>
    </location>
</feature>
<keyword evidence="3" id="KW-1185">Reference proteome</keyword>
<evidence type="ECO:0000256" key="1">
    <source>
        <dbReference type="SAM" id="MobiDB-lite"/>
    </source>
</evidence>
<reference evidence="2" key="1">
    <citation type="submission" date="2018-11" db="EMBL/GenBank/DDBJ databases">
        <authorList>
            <consortium name="Pathogen Informatics"/>
        </authorList>
    </citation>
    <scope>NUCLEOTIDE SEQUENCE</scope>
</reference>
<name>A0A448X3H0_9PLAT</name>
<dbReference type="AlphaFoldDB" id="A0A448X3H0"/>
<dbReference type="EMBL" id="CAAALY010083897">
    <property type="protein sequence ID" value="VEL26953.1"/>
    <property type="molecule type" value="Genomic_DNA"/>
</dbReference>
<accession>A0A448X3H0</accession>
<organism evidence="2 3">
    <name type="scientific">Protopolystoma xenopodis</name>
    <dbReference type="NCBI Taxonomy" id="117903"/>
    <lineage>
        <taxon>Eukaryota</taxon>
        <taxon>Metazoa</taxon>
        <taxon>Spiralia</taxon>
        <taxon>Lophotrochozoa</taxon>
        <taxon>Platyhelminthes</taxon>
        <taxon>Monogenea</taxon>
        <taxon>Polyopisthocotylea</taxon>
        <taxon>Polystomatidea</taxon>
        <taxon>Polystomatidae</taxon>
        <taxon>Protopolystoma</taxon>
    </lineage>
</organism>
<protein>
    <submittedName>
        <fullName evidence="2">Uncharacterized protein</fullName>
    </submittedName>
</protein>
<proteinExistence type="predicted"/>
<evidence type="ECO:0000313" key="2">
    <source>
        <dbReference type="EMBL" id="VEL26953.1"/>
    </source>
</evidence>